<accession>A0A9P8ERB9</accession>
<comment type="caution">
    <text evidence="2">The sequence shown here is derived from an EMBL/GenBank/DDBJ whole genome shotgun (WGS) entry which is preliminary data.</text>
</comment>
<sequence length="451" mass="51393">MEICLFPMLTQYLARASYAVPPPSGLLSCPSEVLATIFSDPSLNSKDIKSLRLTCKELHPTATREYAERYLTEPFFILSRYSLESLVNICRHPLISPHIRTVGIVANTLHIQGLKERACHLHQKICEHRWRYDDTVQEFADLSEYAKICKEQEQLQKGGEAQELLTRALSALHHPFAITITNDFESMGPIEVIGLPPTTYFDEGWSGKRRYKTMDRDSKMRSLFKLVQEALAKMSFEDRKLVTALKLNMRRRSQMPKPSDGYQDHIAGLQNINRVYSGLKTLQLDMDLQALQSQESFISLDHLFKAAPNLQELSLTTGCSGKRAVGAHSLKRITKLFDIQTKFELRVLDLQEVACTLEALLILMQRHKQTLTDIKLTKVTLLGSWKDCLTWMHQNLDLENFHLEQIYTIDRNKIASKGGSKPTAQDLTTASFKGKQSTRDGLNNLIRRTPS</sequence>
<dbReference type="AlphaFoldDB" id="A0A9P8ERB9"/>
<organism evidence="2 3">
    <name type="scientific">Aureobasidium melanogenum</name>
    <name type="common">Aureobasidium pullulans var. melanogenum</name>
    <dbReference type="NCBI Taxonomy" id="46634"/>
    <lineage>
        <taxon>Eukaryota</taxon>
        <taxon>Fungi</taxon>
        <taxon>Dikarya</taxon>
        <taxon>Ascomycota</taxon>
        <taxon>Pezizomycotina</taxon>
        <taxon>Dothideomycetes</taxon>
        <taxon>Dothideomycetidae</taxon>
        <taxon>Dothideales</taxon>
        <taxon>Saccotheciaceae</taxon>
        <taxon>Aureobasidium</taxon>
    </lineage>
</organism>
<proteinExistence type="predicted"/>
<reference evidence="2" key="1">
    <citation type="journal article" date="2021" name="J Fungi (Basel)">
        <title>Virulence traits and population genomics of the black yeast Aureobasidium melanogenum.</title>
        <authorList>
            <person name="Cernosa A."/>
            <person name="Sun X."/>
            <person name="Gostincar C."/>
            <person name="Fang C."/>
            <person name="Gunde-Cimerman N."/>
            <person name="Song Z."/>
        </authorList>
    </citation>
    <scope>NUCLEOTIDE SEQUENCE</scope>
    <source>
        <strain evidence="2">EXF-9911</strain>
    </source>
</reference>
<evidence type="ECO:0000256" key="1">
    <source>
        <dbReference type="SAM" id="MobiDB-lite"/>
    </source>
</evidence>
<dbReference type="Proteomes" id="UP000779574">
    <property type="component" value="Unassembled WGS sequence"/>
</dbReference>
<evidence type="ECO:0008006" key="4">
    <source>
        <dbReference type="Google" id="ProtNLM"/>
    </source>
</evidence>
<dbReference type="OrthoDB" id="5279008at2759"/>
<evidence type="ECO:0000313" key="3">
    <source>
        <dbReference type="Proteomes" id="UP000779574"/>
    </source>
</evidence>
<dbReference type="EMBL" id="JAHFXF010000104">
    <property type="protein sequence ID" value="KAG9696344.1"/>
    <property type="molecule type" value="Genomic_DNA"/>
</dbReference>
<protein>
    <recommendedName>
        <fullName evidence="4">F-box domain-containing protein</fullName>
    </recommendedName>
</protein>
<feature type="non-terminal residue" evidence="2">
    <location>
        <position position="451"/>
    </location>
</feature>
<name>A0A9P8ERB9_AURME</name>
<feature type="region of interest" description="Disordered" evidence="1">
    <location>
        <begin position="415"/>
        <end position="451"/>
    </location>
</feature>
<reference evidence="2" key="2">
    <citation type="submission" date="2021-08" db="EMBL/GenBank/DDBJ databases">
        <authorList>
            <person name="Gostincar C."/>
            <person name="Sun X."/>
            <person name="Song Z."/>
            <person name="Gunde-Cimerman N."/>
        </authorList>
    </citation>
    <scope>NUCLEOTIDE SEQUENCE</scope>
    <source>
        <strain evidence="2">EXF-9911</strain>
    </source>
</reference>
<feature type="compositionally biased region" description="Polar residues" evidence="1">
    <location>
        <begin position="422"/>
        <end position="441"/>
    </location>
</feature>
<gene>
    <name evidence="2" type="ORF">KCU76_g3791</name>
</gene>
<evidence type="ECO:0000313" key="2">
    <source>
        <dbReference type="EMBL" id="KAG9696344.1"/>
    </source>
</evidence>